<evidence type="ECO:0000313" key="3">
    <source>
        <dbReference type="Proteomes" id="UP000247602"/>
    </source>
</evidence>
<dbReference type="Proteomes" id="UP000580718">
    <property type="component" value="Unassembled WGS sequence"/>
</dbReference>
<dbReference type="EMBL" id="QKNV01000102">
    <property type="protein sequence ID" value="PZA21257.1"/>
    <property type="molecule type" value="Genomic_DNA"/>
</dbReference>
<proteinExistence type="predicted"/>
<sequence length="138" mass="14012">MKGLLAFGAALAAVLVVLTWGHGDVACPAIGWGSTVRVELAGDWSGQPLGVVELTCTPGCEPLTVLDEVTGEPVQLGTAPDPLVRPVFGEQPRSAVATVRAADGTVLARVESALRFERVGGTEECGGPTEAVVAVPAP</sequence>
<dbReference type="RefSeq" id="WP_110552373.1">
    <property type="nucleotide sequence ID" value="NZ_JACIBU010000001.1"/>
</dbReference>
<reference evidence="1 4" key="2">
    <citation type="submission" date="2020-08" db="EMBL/GenBank/DDBJ databases">
        <title>Sequencing the genomes of 1000 actinobacteria strains.</title>
        <authorList>
            <person name="Klenk H.-P."/>
        </authorList>
    </citation>
    <scope>NUCLEOTIDE SEQUENCE [LARGE SCALE GENOMIC DNA]</scope>
    <source>
        <strain evidence="1 4">DSM 16678</strain>
    </source>
</reference>
<comment type="caution">
    <text evidence="2">The sequence shown here is derived from an EMBL/GenBank/DDBJ whole genome shotgun (WGS) entry which is preliminary data.</text>
</comment>
<reference evidence="2 3" key="1">
    <citation type="submission" date="2018-06" db="EMBL/GenBank/DDBJ databases">
        <title>Draft genome sequence of Modestobacter versicolor CP153-2.</title>
        <authorList>
            <person name="Gundlapally S.R."/>
        </authorList>
    </citation>
    <scope>NUCLEOTIDE SEQUENCE [LARGE SCALE GENOMIC DNA]</scope>
    <source>
        <strain evidence="2 3">CP153-2</strain>
    </source>
</reference>
<accession>A0A323V8V1</accession>
<dbReference type="AlphaFoldDB" id="A0A323V8V1"/>
<name>A0A323V8V1_9ACTN</name>
<evidence type="ECO:0000313" key="1">
    <source>
        <dbReference type="EMBL" id="MBB3675394.1"/>
    </source>
</evidence>
<gene>
    <name evidence="2" type="ORF">DMO24_11265</name>
    <name evidence="1" type="ORF">FHX36_001129</name>
</gene>
<dbReference type="EMBL" id="JACIBU010000001">
    <property type="protein sequence ID" value="MBB3675394.1"/>
    <property type="molecule type" value="Genomic_DNA"/>
</dbReference>
<dbReference type="OrthoDB" id="5147046at2"/>
<evidence type="ECO:0000313" key="2">
    <source>
        <dbReference type="EMBL" id="PZA21257.1"/>
    </source>
</evidence>
<dbReference type="Proteomes" id="UP000247602">
    <property type="component" value="Unassembled WGS sequence"/>
</dbReference>
<evidence type="ECO:0000313" key="4">
    <source>
        <dbReference type="Proteomes" id="UP000580718"/>
    </source>
</evidence>
<organism evidence="2 3">
    <name type="scientific">Modestobacter versicolor</name>
    <dbReference type="NCBI Taxonomy" id="429133"/>
    <lineage>
        <taxon>Bacteria</taxon>
        <taxon>Bacillati</taxon>
        <taxon>Actinomycetota</taxon>
        <taxon>Actinomycetes</taxon>
        <taxon>Geodermatophilales</taxon>
        <taxon>Geodermatophilaceae</taxon>
        <taxon>Modestobacter</taxon>
    </lineage>
</organism>
<protein>
    <submittedName>
        <fullName evidence="2">Uncharacterized protein</fullName>
    </submittedName>
</protein>
<keyword evidence="3" id="KW-1185">Reference proteome</keyword>